<dbReference type="EMBL" id="BSEV01000025">
    <property type="protein sequence ID" value="GLK13737.1"/>
    <property type="molecule type" value="Genomic_DNA"/>
</dbReference>
<dbReference type="Proteomes" id="UP001143474">
    <property type="component" value="Unassembled WGS sequence"/>
</dbReference>
<feature type="transmembrane region" description="Helical" evidence="1">
    <location>
        <begin position="68"/>
        <end position="89"/>
    </location>
</feature>
<protein>
    <submittedName>
        <fullName evidence="2">Uncharacterized protein</fullName>
    </submittedName>
</protein>
<reference evidence="2" key="2">
    <citation type="submission" date="2023-01" db="EMBL/GenBank/DDBJ databases">
        <authorList>
            <person name="Sun Q."/>
            <person name="Evtushenko L."/>
        </authorList>
    </citation>
    <scope>NUCLEOTIDE SEQUENCE</scope>
    <source>
        <strain evidence="2">VKM Ac-2007</strain>
    </source>
</reference>
<keyword evidence="1" id="KW-0472">Membrane</keyword>
<comment type="caution">
    <text evidence="2">The sequence shown here is derived from an EMBL/GenBank/DDBJ whole genome shotgun (WGS) entry which is preliminary data.</text>
</comment>
<feature type="transmembrane region" description="Helical" evidence="1">
    <location>
        <begin position="122"/>
        <end position="146"/>
    </location>
</feature>
<sequence length="173" mass="18190">MRANEPDASGGASGSGMIVVGESGGRRVAPILLEGRQEHERSVTMTAHRTDANAPRERRAGGGLWGPVLANLGLGVPASVPLYLAWWLLTEYVPMDCGSVEDLARPGLANCNHTTLDHAFPVMLLLAVTGVFVLASVVVIDVVLPLRRGRRPAAWLGAAALIPVPFAVCLLLA</sequence>
<evidence type="ECO:0000256" key="1">
    <source>
        <dbReference type="SAM" id="Phobius"/>
    </source>
</evidence>
<evidence type="ECO:0000313" key="3">
    <source>
        <dbReference type="Proteomes" id="UP001143474"/>
    </source>
</evidence>
<keyword evidence="1" id="KW-1133">Transmembrane helix</keyword>
<name>A0A9W6MH29_9ACTN</name>
<organism evidence="2 3">
    <name type="scientific">Streptosporangium carneum</name>
    <dbReference type="NCBI Taxonomy" id="47481"/>
    <lineage>
        <taxon>Bacteria</taxon>
        <taxon>Bacillati</taxon>
        <taxon>Actinomycetota</taxon>
        <taxon>Actinomycetes</taxon>
        <taxon>Streptosporangiales</taxon>
        <taxon>Streptosporangiaceae</taxon>
        <taxon>Streptosporangium</taxon>
    </lineage>
</organism>
<feature type="transmembrane region" description="Helical" evidence="1">
    <location>
        <begin position="153"/>
        <end position="172"/>
    </location>
</feature>
<evidence type="ECO:0000313" key="2">
    <source>
        <dbReference type="EMBL" id="GLK13737.1"/>
    </source>
</evidence>
<reference evidence="2" key="1">
    <citation type="journal article" date="2014" name="Int. J. Syst. Evol. Microbiol.">
        <title>Complete genome sequence of Corynebacterium casei LMG S-19264T (=DSM 44701T), isolated from a smear-ripened cheese.</title>
        <authorList>
            <consortium name="US DOE Joint Genome Institute (JGI-PGF)"/>
            <person name="Walter F."/>
            <person name="Albersmeier A."/>
            <person name="Kalinowski J."/>
            <person name="Ruckert C."/>
        </authorList>
    </citation>
    <scope>NUCLEOTIDE SEQUENCE</scope>
    <source>
        <strain evidence="2">VKM Ac-2007</strain>
    </source>
</reference>
<accession>A0A9W6MH29</accession>
<gene>
    <name evidence="2" type="ORF">GCM10017600_71480</name>
</gene>
<keyword evidence="3" id="KW-1185">Reference proteome</keyword>
<dbReference type="AlphaFoldDB" id="A0A9W6MH29"/>
<proteinExistence type="predicted"/>
<keyword evidence="1" id="KW-0812">Transmembrane</keyword>